<keyword evidence="3" id="KW-1185">Reference proteome</keyword>
<sequence length="108" mass="11878">MCRSASNCVHKGNTRETTASNKLAPRSRDRDIVTNKHHSDIIFFTITIVPRGDAATSKALLICLTLGEANSEPATLRQAIHAQCSRSGPAHVRFHLVKRQKLFSITLA</sequence>
<feature type="region of interest" description="Disordered" evidence="1">
    <location>
        <begin position="1"/>
        <end position="26"/>
    </location>
</feature>
<reference evidence="3" key="1">
    <citation type="journal article" date="2017" name="Genome Biol.">
        <title>Comparative genomics reveals high biological diversity and specific adaptations in the industrially and medically important fungal genus Aspergillus.</title>
        <authorList>
            <person name="de Vries R.P."/>
            <person name="Riley R."/>
            <person name="Wiebenga A."/>
            <person name="Aguilar-Osorio G."/>
            <person name="Amillis S."/>
            <person name="Uchima C.A."/>
            <person name="Anderluh G."/>
            <person name="Asadollahi M."/>
            <person name="Askin M."/>
            <person name="Barry K."/>
            <person name="Battaglia E."/>
            <person name="Bayram O."/>
            <person name="Benocci T."/>
            <person name="Braus-Stromeyer S.A."/>
            <person name="Caldana C."/>
            <person name="Canovas D."/>
            <person name="Cerqueira G.C."/>
            <person name="Chen F."/>
            <person name="Chen W."/>
            <person name="Choi C."/>
            <person name="Clum A."/>
            <person name="Dos Santos R.A."/>
            <person name="Damasio A.R."/>
            <person name="Diallinas G."/>
            <person name="Emri T."/>
            <person name="Fekete E."/>
            <person name="Flipphi M."/>
            <person name="Freyberg S."/>
            <person name="Gallo A."/>
            <person name="Gournas C."/>
            <person name="Habgood R."/>
            <person name="Hainaut M."/>
            <person name="Harispe M.L."/>
            <person name="Henrissat B."/>
            <person name="Hilden K.S."/>
            <person name="Hope R."/>
            <person name="Hossain A."/>
            <person name="Karabika E."/>
            <person name="Karaffa L."/>
            <person name="Karanyi Z."/>
            <person name="Krasevec N."/>
            <person name="Kuo A."/>
            <person name="Kusch H."/>
            <person name="LaButti K."/>
            <person name="Lagendijk E.L."/>
            <person name="Lapidus A."/>
            <person name="Levasseur A."/>
            <person name="Lindquist E."/>
            <person name="Lipzen A."/>
            <person name="Logrieco A.F."/>
            <person name="MacCabe A."/>
            <person name="Maekelae M.R."/>
            <person name="Malavazi I."/>
            <person name="Melin P."/>
            <person name="Meyer V."/>
            <person name="Mielnichuk N."/>
            <person name="Miskei M."/>
            <person name="Molnar A.P."/>
            <person name="Mule G."/>
            <person name="Ngan C.Y."/>
            <person name="Orejas M."/>
            <person name="Orosz E."/>
            <person name="Ouedraogo J.P."/>
            <person name="Overkamp K.M."/>
            <person name="Park H.-S."/>
            <person name="Perrone G."/>
            <person name="Piumi F."/>
            <person name="Punt P.J."/>
            <person name="Ram A.F."/>
            <person name="Ramon A."/>
            <person name="Rauscher S."/>
            <person name="Record E."/>
            <person name="Riano-Pachon D.M."/>
            <person name="Robert V."/>
            <person name="Roehrig J."/>
            <person name="Ruller R."/>
            <person name="Salamov A."/>
            <person name="Salih N.S."/>
            <person name="Samson R.A."/>
            <person name="Sandor E."/>
            <person name="Sanguinetti M."/>
            <person name="Schuetze T."/>
            <person name="Sepcic K."/>
            <person name="Shelest E."/>
            <person name="Sherlock G."/>
            <person name="Sophianopoulou V."/>
            <person name="Squina F.M."/>
            <person name="Sun H."/>
            <person name="Susca A."/>
            <person name="Todd R.B."/>
            <person name="Tsang A."/>
            <person name="Unkles S.E."/>
            <person name="van de Wiele N."/>
            <person name="van Rossen-Uffink D."/>
            <person name="Oliveira J.V."/>
            <person name="Vesth T.C."/>
            <person name="Visser J."/>
            <person name="Yu J.-H."/>
            <person name="Zhou M."/>
            <person name="Andersen M.R."/>
            <person name="Archer D.B."/>
            <person name="Baker S.E."/>
            <person name="Benoit I."/>
            <person name="Brakhage A.A."/>
            <person name="Braus G.H."/>
            <person name="Fischer R."/>
            <person name="Frisvad J.C."/>
            <person name="Goldman G.H."/>
            <person name="Houbraken J."/>
            <person name="Oakley B."/>
            <person name="Pocsi I."/>
            <person name="Scazzocchio C."/>
            <person name="Seiboth B."/>
            <person name="vanKuyk P.A."/>
            <person name="Wortman J."/>
            <person name="Dyer P.S."/>
            <person name="Grigoriev I.V."/>
        </authorList>
    </citation>
    <scope>NUCLEOTIDE SEQUENCE [LARGE SCALE GENOMIC DNA]</scope>
    <source>
        <strain evidence="3">ITEM 5010</strain>
    </source>
</reference>
<accession>A0A1R3S0Z3</accession>
<dbReference type="EMBL" id="KV907493">
    <property type="protein sequence ID" value="OOG00399.1"/>
    <property type="molecule type" value="Genomic_DNA"/>
</dbReference>
<name>A0A1R3S0Z3_ASPC5</name>
<dbReference type="Proteomes" id="UP000188318">
    <property type="component" value="Unassembled WGS sequence"/>
</dbReference>
<dbReference type="VEuPathDB" id="FungiDB:ASPCADRAFT_156"/>
<evidence type="ECO:0000256" key="1">
    <source>
        <dbReference type="SAM" id="MobiDB-lite"/>
    </source>
</evidence>
<proteinExistence type="predicted"/>
<organism evidence="2 3">
    <name type="scientific">Aspergillus carbonarius (strain ITEM 5010)</name>
    <dbReference type="NCBI Taxonomy" id="602072"/>
    <lineage>
        <taxon>Eukaryota</taxon>
        <taxon>Fungi</taxon>
        <taxon>Dikarya</taxon>
        <taxon>Ascomycota</taxon>
        <taxon>Pezizomycotina</taxon>
        <taxon>Eurotiomycetes</taxon>
        <taxon>Eurotiomycetidae</taxon>
        <taxon>Eurotiales</taxon>
        <taxon>Aspergillaceae</taxon>
        <taxon>Aspergillus</taxon>
        <taxon>Aspergillus subgen. Circumdati</taxon>
    </lineage>
</organism>
<evidence type="ECO:0000313" key="2">
    <source>
        <dbReference type="EMBL" id="OOG00399.1"/>
    </source>
</evidence>
<gene>
    <name evidence="2" type="ORF">ASPCADRAFT_156</name>
</gene>
<evidence type="ECO:0000313" key="3">
    <source>
        <dbReference type="Proteomes" id="UP000188318"/>
    </source>
</evidence>
<dbReference type="AlphaFoldDB" id="A0A1R3S0Z3"/>
<protein>
    <submittedName>
        <fullName evidence="2">Uncharacterized protein</fullName>
    </submittedName>
</protein>